<dbReference type="AlphaFoldDB" id="A0A8J3ABU9"/>
<accession>A0A8J3ABU9</accession>
<protein>
    <recommendedName>
        <fullName evidence="1">SAF domain-containing protein</fullName>
    </recommendedName>
</protein>
<evidence type="ECO:0000313" key="3">
    <source>
        <dbReference type="Proteomes" id="UP000650511"/>
    </source>
</evidence>
<evidence type="ECO:0000259" key="1">
    <source>
        <dbReference type="SMART" id="SM00858"/>
    </source>
</evidence>
<dbReference type="Proteomes" id="UP000650511">
    <property type="component" value="Unassembled WGS sequence"/>
</dbReference>
<proteinExistence type="predicted"/>
<name>A0A8J3ABU9_9ACTN</name>
<reference evidence="2" key="2">
    <citation type="submission" date="2020-09" db="EMBL/GenBank/DDBJ databases">
        <authorList>
            <person name="Sun Q."/>
            <person name="Zhou Y."/>
        </authorList>
    </citation>
    <scope>NUCLEOTIDE SEQUENCE</scope>
    <source>
        <strain evidence="2">CGMCC 1.14988</strain>
    </source>
</reference>
<feature type="domain" description="SAF" evidence="1">
    <location>
        <begin position="59"/>
        <end position="118"/>
    </location>
</feature>
<reference evidence="2" key="1">
    <citation type="journal article" date="2014" name="Int. J. Syst. Evol. Microbiol.">
        <title>Complete genome sequence of Corynebacterium casei LMG S-19264T (=DSM 44701T), isolated from a smear-ripened cheese.</title>
        <authorList>
            <consortium name="US DOE Joint Genome Institute (JGI-PGF)"/>
            <person name="Walter F."/>
            <person name="Albersmeier A."/>
            <person name="Kalinowski J."/>
            <person name="Ruckert C."/>
        </authorList>
    </citation>
    <scope>NUCLEOTIDE SEQUENCE</scope>
    <source>
        <strain evidence="2">CGMCC 1.14988</strain>
    </source>
</reference>
<organism evidence="2 3">
    <name type="scientific">Egicoccus halophilus</name>
    <dbReference type="NCBI Taxonomy" id="1670830"/>
    <lineage>
        <taxon>Bacteria</taxon>
        <taxon>Bacillati</taxon>
        <taxon>Actinomycetota</taxon>
        <taxon>Nitriliruptoria</taxon>
        <taxon>Egicoccales</taxon>
        <taxon>Egicoccaceae</taxon>
        <taxon>Egicoccus</taxon>
    </lineage>
</organism>
<dbReference type="EMBL" id="BMHA01000002">
    <property type="protein sequence ID" value="GGI03635.1"/>
    <property type="molecule type" value="Genomic_DNA"/>
</dbReference>
<evidence type="ECO:0000313" key="2">
    <source>
        <dbReference type="EMBL" id="GGI03635.1"/>
    </source>
</evidence>
<comment type="caution">
    <text evidence="2">The sequence shown here is derived from an EMBL/GenBank/DDBJ whole genome shotgun (WGS) entry which is preliminary data.</text>
</comment>
<dbReference type="CDD" id="cd11614">
    <property type="entry name" value="SAF_CpaB_FlgA_like"/>
    <property type="match status" value="1"/>
</dbReference>
<dbReference type="SMART" id="SM00858">
    <property type="entry name" value="SAF"/>
    <property type="match status" value="1"/>
</dbReference>
<keyword evidence="3" id="KW-1185">Reference proteome</keyword>
<gene>
    <name evidence="2" type="ORF">GCM10011354_05020</name>
</gene>
<sequence length="205" mass="20725">MLPRLDGAPVVLPRPLDALSEQWFRAGPRLRLAVVVVLLIGALGAFLARLSTSPWGGPVPVLVAGDDLAVGSELADAAVRATDWPADLVPGDAVRTPRDARLTIAVPAGTVLTERHLASTGVAGALADTQAGVAVPRELLPELPAGAHIDLVGAAHDGSGSVLAAEVEVVRVDEARVWIAVGRDEAAAVAGAAASGQLTAVVLPP</sequence>
<dbReference type="InterPro" id="IPR013974">
    <property type="entry name" value="SAF"/>
</dbReference>